<dbReference type="GO" id="GO:0007155">
    <property type="term" value="P:cell adhesion"/>
    <property type="evidence" value="ECO:0007669"/>
    <property type="project" value="UniProtKB-KW"/>
</dbReference>
<comment type="caution">
    <text evidence="12">Lacks conserved residue(s) required for the propagation of feature annotation.</text>
</comment>
<sequence>CDCDPRGSLNGGLCDSTTDVLRDMIAGQCRCKANVEGQRCDHCKKGHYGLSNDPLGCR</sequence>
<keyword evidence="5" id="KW-0677">Repeat</keyword>
<dbReference type="PROSITE" id="PS01248">
    <property type="entry name" value="EGF_LAM_1"/>
    <property type="match status" value="1"/>
</dbReference>
<proteinExistence type="predicted"/>
<keyword evidence="10" id="KW-0325">Glycoprotein</keyword>
<keyword evidence="15" id="KW-1185">Reference proteome</keyword>
<evidence type="ECO:0000256" key="3">
    <source>
        <dbReference type="ARBA" id="ARBA00022530"/>
    </source>
</evidence>
<dbReference type="CDD" id="cd00055">
    <property type="entry name" value="EGF_Lam"/>
    <property type="match status" value="1"/>
</dbReference>
<name>A0ABD0RCJ8_CIRMR</name>
<evidence type="ECO:0000256" key="2">
    <source>
        <dbReference type="ARBA" id="ARBA00022525"/>
    </source>
</evidence>
<evidence type="ECO:0000313" key="15">
    <source>
        <dbReference type="Proteomes" id="UP001529510"/>
    </source>
</evidence>
<dbReference type="EMBL" id="JAMKFB020000004">
    <property type="protein sequence ID" value="KAL0195790.1"/>
    <property type="molecule type" value="Genomic_DNA"/>
</dbReference>
<dbReference type="Proteomes" id="UP001529510">
    <property type="component" value="Unassembled WGS sequence"/>
</dbReference>
<keyword evidence="4" id="KW-0732">Signal</keyword>
<keyword evidence="6" id="KW-0084">Basement membrane</keyword>
<evidence type="ECO:0000256" key="10">
    <source>
        <dbReference type="ARBA" id="ARBA00023180"/>
    </source>
</evidence>
<gene>
    <name evidence="14" type="ORF">M9458_009362</name>
</gene>
<keyword evidence="11 12" id="KW-0424">Laminin EGF-like domain</keyword>
<dbReference type="SUPFAM" id="SSF57196">
    <property type="entry name" value="EGF/Laminin"/>
    <property type="match status" value="1"/>
</dbReference>
<evidence type="ECO:0000256" key="9">
    <source>
        <dbReference type="ARBA" id="ARBA00023157"/>
    </source>
</evidence>
<comment type="caution">
    <text evidence="14">The sequence shown here is derived from an EMBL/GenBank/DDBJ whole genome shotgun (WGS) entry which is preliminary data.</text>
</comment>
<evidence type="ECO:0000256" key="8">
    <source>
        <dbReference type="ARBA" id="ARBA00023054"/>
    </source>
</evidence>
<dbReference type="Gene3D" id="2.10.25.10">
    <property type="entry name" value="Laminin"/>
    <property type="match status" value="1"/>
</dbReference>
<keyword evidence="8" id="KW-0175">Coiled coil</keyword>
<accession>A0ABD0RCJ8</accession>
<feature type="non-terminal residue" evidence="14">
    <location>
        <position position="58"/>
    </location>
</feature>
<evidence type="ECO:0000256" key="12">
    <source>
        <dbReference type="PROSITE-ProRule" id="PRU00460"/>
    </source>
</evidence>
<dbReference type="GO" id="GO:0005604">
    <property type="term" value="C:basement membrane"/>
    <property type="evidence" value="ECO:0007669"/>
    <property type="project" value="UniProtKB-SubCell"/>
</dbReference>
<dbReference type="PROSITE" id="PS50027">
    <property type="entry name" value="EGF_LAM_2"/>
    <property type="match status" value="1"/>
</dbReference>
<dbReference type="InterPro" id="IPR002049">
    <property type="entry name" value="LE_dom"/>
</dbReference>
<protein>
    <recommendedName>
        <fullName evidence="13">Laminin EGF-like domain-containing protein</fullName>
    </recommendedName>
</protein>
<keyword evidence="2" id="KW-0964">Secreted</keyword>
<keyword evidence="3" id="KW-0272">Extracellular matrix</keyword>
<feature type="domain" description="Laminin EGF-like" evidence="13">
    <location>
        <begin position="1"/>
        <end position="58"/>
    </location>
</feature>
<evidence type="ECO:0000313" key="14">
    <source>
        <dbReference type="EMBL" id="KAL0195790.1"/>
    </source>
</evidence>
<dbReference type="AlphaFoldDB" id="A0ABD0RCJ8"/>
<feature type="non-terminal residue" evidence="14">
    <location>
        <position position="1"/>
    </location>
</feature>
<reference evidence="14 15" key="1">
    <citation type="submission" date="2024-05" db="EMBL/GenBank/DDBJ databases">
        <title>Genome sequencing and assembly of Indian major carp, Cirrhinus mrigala (Hamilton, 1822).</title>
        <authorList>
            <person name="Mohindra V."/>
            <person name="Chowdhury L.M."/>
            <person name="Lal K."/>
            <person name="Jena J.K."/>
        </authorList>
    </citation>
    <scope>NUCLEOTIDE SEQUENCE [LARGE SCALE GENOMIC DNA]</scope>
    <source>
        <strain evidence="14">CM1030</strain>
        <tissue evidence="14">Blood</tissue>
    </source>
</reference>
<evidence type="ECO:0000256" key="4">
    <source>
        <dbReference type="ARBA" id="ARBA00022729"/>
    </source>
</evidence>
<evidence type="ECO:0000256" key="1">
    <source>
        <dbReference type="ARBA" id="ARBA00004302"/>
    </source>
</evidence>
<evidence type="ECO:0000259" key="13">
    <source>
        <dbReference type="PROSITE" id="PS50027"/>
    </source>
</evidence>
<keyword evidence="7" id="KW-0130">Cell adhesion</keyword>
<keyword evidence="9 12" id="KW-1015">Disulfide bond</keyword>
<evidence type="ECO:0000256" key="11">
    <source>
        <dbReference type="ARBA" id="ARBA00023292"/>
    </source>
</evidence>
<evidence type="ECO:0000256" key="5">
    <source>
        <dbReference type="ARBA" id="ARBA00022737"/>
    </source>
</evidence>
<evidence type="ECO:0000256" key="7">
    <source>
        <dbReference type="ARBA" id="ARBA00022889"/>
    </source>
</evidence>
<feature type="disulfide bond" evidence="12">
    <location>
        <begin position="31"/>
        <end position="40"/>
    </location>
</feature>
<dbReference type="SMART" id="SM00180">
    <property type="entry name" value="EGF_Lam"/>
    <property type="match status" value="1"/>
</dbReference>
<organism evidence="14 15">
    <name type="scientific">Cirrhinus mrigala</name>
    <name type="common">Mrigala</name>
    <dbReference type="NCBI Taxonomy" id="683832"/>
    <lineage>
        <taxon>Eukaryota</taxon>
        <taxon>Metazoa</taxon>
        <taxon>Chordata</taxon>
        <taxon>Craniata</taxon>
        <taxon>Vertebrata</taxon>
        <taxon>Euteleostomi</taxon>
        <taxon>Actinopterygii</taxon>
        <taxon>Neopterygii</taxon>
        <taxon>Teleostei</taxon>
        <taxon>Ostariophysi</taxon>
        <taxon>Cypriniformes</taxon>
        <taxon>Cyprinidae</taxon>
        <taxon>Labeoninae</taxon>
        <taxon>Labeonini</taxon>
        <taxon>Cirrhinus</taxon>
    </lineage>
</organism>
<dbReference type="FunFam" id="2.10.25.10:FF:000084">
    <property type="entry name" value="Laminin subunit alpha 3"/>
    <property type="match status" value="1"/>
</dbReference>
<dbReference type="Pfam" id="PF00053">
    <property type="entry name" value="EGF_laminin"/>
    <property type="match status" value="1"/>
</dbReference>
<feature type="disulfide bond" evidence="12">
    <location>
        <begin position="43"/>
        <end position="57"/>
    </location>
</feature>
<evidence type="ECO:0000256" key="6">
    <source>
        <dbReference type="ARBA" id="ARBA00022869"/>
    </source>
</evidence>
<comment type="subcellular location">
    <subcellularLocation>
        <location evidence="1">Secreted</location>
        <location evidence="1">Extracellular space</location>
        <location evidence="1">Extracellular matrix</location>
        <location evidence="1">Basement membrane</location>
    </subcellularLocation>
</comment>